<dbReference type="GO" id="GO:0005509">
    <property type="term" value="F:calcium ion binding"/>
    <property type="evidence" value="ECO:0007669"/>
    <property type="project" value="InterPro"/>
</dbReference>
<dbReference type="OrthoDB" id="186625at2759"/>
<keyword evidence="5" id="KW-1185">Reference proteome</keyword>
<dbReference type="Pfam" id="PF13202">
    <property type="entry name" value="EF-hand_5"/>
    <property type="match status" value="1"/>
</dbReference>
<dbReference type="Gene3D" id="1.10.238.10">
    <property type="entry name" value="EF-hand"/>
    <property type="match status" value="1"/>
</dbReference>
<feature type="region of interest" description="Disordered" evidence="2">
    <location>
        <begin position="1"/>
        <end position="68"/>
    </location>
</feature>
<accession>A0A0K9PGR8</accession>
<dbReference type="EMBL" id="LFYR01000861">
    <property type="protein sequence ID" value="KMZ68164.1"/>
    <property type="molecule type" value="Genomic_DNA"/>
</dbReference>
<protein>
    <submittedName>
        <fullName evidence="4">Calpain-2 catalytic subunit</fullName>
    </submittedName>
</protein>
<evidence type="ECO:0000256" key="2">
    <source>
        <dbReference type="SAM" id="MobiDB-lite"/>
    </source>
</evidence>
<evidence type="ECO:0000256" key="1">
    <source>
        <dbReference type="ARBA" id="ARBA00022837"/>
    </source>
</evidence>
<dbReference type="PROSITE" id="PS00018">
    <property type="entry name" value="EF_HAND_1"/>
    <property type="match status" value="2"/>
</dbReference>
<dbReference type="InterPro" id="IPR002048">
    <property type="entry name" value="EF_hand_dom"/>
</dbReference>
<dbReference type="Proteomes" id="UP000036987">
    <property type="component" value="Unassembled WGS sequence"/>
</dbReference>
<feature type="domain" description="EF-hand" evidence="3">
    <location>
        <begin position="89"/>
        <end position="124"/>
    </location>
</feature>
<dbReference type="InterPro" id="IPR018247">
    <property type="entry name" value="EF_Hand_1_Ca_BS"/>
</dbReference>
<dbReference type="PANTHER" id="PTHR46824">
    <property type="entry name" value="CALCIUM-BINDING PROTEIN CML48-RELATED"/>
    <property type="match status" value="1"/>
</dbReference>
<comment type="caution">
    <text evidence="4">The sequence shown here is derived from an EMBL/GenBank/DDBJ whole genome shotgun (WGS) entry which is preliminary data.</text>
</comment>
<dbReference type="SUPFAM" id="SSF47473">
    <property type="entry name" value="EF-hand"/>
    <property type="match status" value="1"/>
</dbReference>
<dbReference type="PANTHER" id="PTHR46824:SF1">
    <property type="entry name" value="CALCIUM-BINDING PROTEIN CML49-RELATED"/>
    <property type="match status" value="1"/>
</dbReference>
<proteinExistence type="predicted"/>
<dbReference type="InterPro" id="IPR044590">
    <property type="entry name" value="CML48/49/50"/>
</dbReference>
<dbReference type="PROSITE" id="PS50222">
    <property type="entry name" value="EF_HAND_2"/>
    <property type="match status" value="2"/>
</dbReference>
<dbReference type="AlphaFoldDB" id="A0A0K9PGR8"/>
<dbReference type="InterPro" id="IPR011992">
    <property type="entry name" value="EF-hand-dom_pair"/>
</dbReference>
<dbReference type="STRING" id="29655.A0A0K9PGR8"/>
<sequence length="260" mass="28332">MGSSKLIMAGYPPPGSSYPYGGGQQSGYGQQPTAGYGQQPTGYGQQYGASSTAPPPSSGGYNQYSGGNQHGGYGQSPFAALSPSVFPPGTDPSLVACFQTADQDGSGLIDDMELQSALSNYHQRFSIRTVHLLMYMFTGTNVRKIGPKEFSSVFYSLQNWRGIFERFDRDRSGKIDSQELREALLSLGFSISPMVLDLLVSKFDKSGGQHMAIEYDNFIECCLTVKGLTDKFKERDVTFSGTAHFNYEAFMLTVLPFLIA</sequence>
<evidence type="ECO:0000259" key="3">
    <source>
        <dbReference type="PROSITE" id="PS50222"/>
    </source>
</evidence>
<keyword evidence="1" id="KW-0106">Calcium</keyword>
<evidence type="ECO:0000313" key="5">
    <source>
        <dbReference type="Proteomes" id="UP000036987"/>
    </source>
</evidence>
<feature type="compositionally biased region" description="Low complexity" evidence="2">
    <location>
        <begin position="27"/>
        <end position="67"/>
    </location>
</feature>
<dbReference type="SMART" id="SM00054">
    <property type="entry name" value="EFh"/>
    <property type="match status" value="2"/>
</dbReference>
<dbReference type="OMA" id="NGAYSPF"/>
<dbReference type="CDD" id="cd16180">
    <property type="entry name" value="EFh_PEF_Group_I"/>
    <property type="match status" value="1"/>
</dbReference>
<reference evidence="5" key="1">
    <citation type="journal article" date="2016" name="Nature">
        <title>The genome of the seagrass Zostera marina reveals angiosperm adaptation to the sea.</title>
        <authorList>
            <person name="Olsen J.L."/>
            <person name="Rouze P."/>
            <person name="Verhelst B."/>
            <person name="Lin Y.-C."/>
            <person name="Bayer T."/>
            <person name="Collen J."/>
            <person name="Dattolo E."/>
            <person name="De Paoli E."/>
            <person name="Dittami S."/>
            <person name="Maumus F."/>
            <person name="Michel G."/>
            <person name="Kersting A."/>
            <person name="Lauritano C."/>
            <person name="Lohaus R."/>
            <person name="Toepel M."/>
            <person name="Tonon T."/>
            <person name="Vanneste K."/>
            <person name="Amirebrahimi M."/>
            <person name="Brakel J."/>
            <person name="Bostroem C."/>
            <person name="Chovatia M."/>
            <person name="Grimwood J."/>
            <person name="Jenkins J.W."/>
            <person name="Jueterbock A."/>
            <person name="Mraz A."/>
            <person name="Stam W.T."/>
            <person name="Tice H."/>
            <person name="Bornberg-Bauer E."/>
            <person name="Green P.J."/>
            <person name="Pearson G.A."/>
            <person name="Procaccini G."/>
            <person name="Duarte C.M."/>
            <person name="Schmutz J."/>
            <person name="Reusch T.B.H."/>
            <person name="Van de Peer Y."/>
        </authorList>
    </citation>
    <scope>NUCLEOTIDE SEQUENCE [LARGE SCALE GENOMIC DNA]</scope>
    <source>
        <strain evidence="5">cv. Finnish</strain>
    </source>
</reference>
<feature type="domain" description="EF-hand" evidence="3">
    <location>
        <begin position="155"/>
        <end position="190"/>
    </location>
</feature>
<evidence type="ECO:0000313" key="4">
    <source>
        <dbReference type="EMBL" id="KMZ68164.1"/>
    </source>
</evidence>
<dbReference type="Pfam" id="PF13499">
    <property type="entry name" value="EF-hand_7"/>
    <property type="match status" value="1"/>
</dbReference>
<organism evidence="4 5">
    <name type="scientific">Zostera marina</name>
    <name type="common">Eelgrass</name>
    <dbReference type="NCBI Taxonomy" id="29655"/>
    <lineage>
        <taxon>Eukaryota</taxon>
        <taxon>Viridiplantae</taxon>
        <taxon>Streptophyta</taxon>
        <taxon>Embryophyta</taxon>
        <taxon>Tracheophyta</taxon>
        <taxon>Spermatophyta</taxon>
        <taxon>Magnoliopsida</taxon>
        <taxon>Liliopsida</taxon>
        <taxon>Zosteraceae</taxon>
        <taxon>Zostera</taxon>
    </lineage>
</organism>
<name>A0A0K9PGR8_ZOSMR</name>
<gene>
    <name evidence="4" type="ORF">ZOSMA_248G00030</name>
</gene>